<dbReference type="Proteomes" id="UP000065807">
    <property type="component" value="Chromosome"/>
</dbReference>
<dbReference type="OrthoDB" id="5240640at2"/>
<organism evidence="1 2">
    <name type="scientific">Limnochorda pilosa</name>
    <dbReference type="NCBI Taxonomy" id="1555112"/>
    <lineage>
        <taxon>Bacteria</taxon>
        <taxon>Bacillati</taxon>
        <taxon>Bacillota</taxon>
        <taxon>Limnochordia</taxon>
        <taxon>Limnochordales</taxon>
        <taxon>Limnochordaceae</taxon>
        <taxon>Limnochorda</taxon>
    </lineage>
</organism>
<proteinExistence type="predicted"/>
<accession>A0A0K2SGR5</accession>
<protein>
    <submittedName>
        <fullName evidence="1">Thiol-disulfide oxidoreductase</fullName>
    </submittedName>
</protein>
<reference evidence="2" key="1">
    <citation type="submission" date="2015-07" db="EMBL/GenBank/DDBJ databases">
        <title>Complete genome sequence and phylogenetic analysis of Limnochorda pilosa.</title>
        <authorList>
            <person name="Watanabe M."/>
            <person name="Kojima H."/>
            <person name="Fukui M."/>
        </authorList>
    </citation>
    <scope>NUCLEOTIDE SEQUENCE [LARGE SCALE GENOMIC DNA]</scope>
    <source>
        <strain evidence="2">HC45</strain>
    </source>
</reference>
<reference evidence="2" key="2">
    <citation type="journal article" date="2016" name="Int. J. Syst. Evol. Microbiol.">
        <title>Complete genome sequence and cell structure of Limnochorda pilosa, a Gram-negative spore-former within the phylum Firmicutes.</title>
        <authorList>
            <person name="Watanabe M."/>
            <person name="Kojima H."/>
            <person name="Fukui M."/>
        </authorList>
    </citation>
    <scope>NUCLEOTIDE SEQUENCE [LARGE SCALE GENOMIC DNA]</scope>
    <source>
        <strain evidence="2">HC45</strain>
    </source>
</reference>
<evidence type="ECO:0000313" key="1">
    <source>
        <dbReference type="EMBL" id="BAS26217.1"/>
    </source>
</evidence>
<dbReference type="EMBL" id="AP014924">
    <property type="protein sequence ID" value="BAS26217.1"/>
    <property type="molecule type" value="Genomic_DNA"/>
</dbReference>
<evidence type="ECO:0000313" key="2">
    <source>
        <dbReference type="Proteomes" id="UP000065807"/>
    </source>
</evidence>
<dbReference type="STRING" id="1555112.LIP_0360"/>
<gene>
    <name evidence="1" type="ORF">LIP_0360</name>
</gene>
<keyword evidence="2" id="KW-1185">Reference proteome</keyword>
<sequence>MARVVVPHPMGMIKPDEIRAKADAAFAEILNVATGWQPSAAQVAAAAPPYPAPVIRFTGTDEDVNELFFRNGWSVGLPIIPPTPERVQAMLKGTSHRPDEVIGMMTPRMGAVTVELVAVHAVMAGCKPDQMPVLLAAVEALVDPSYRGPTTTTNPTAPLVVVNGPIVDEVGIAYGQGAAGPSQQANVCLGHAINLIGDVIGGSRPPEPDKTTLGWPGNTVAMVIAENEQANPWGPLHVERGFNPGDSIVTVMTGAEIPANINDHNSITGEDLLRVIAHSMDRAGQNTRCFSDSDVLVILSPEHAATIFSDGWKSKDEMRRFLWENSKVPFEAMPGAGAICKPPRWFGSPGPGDMIPIVSSPERIQLIVSGGAGKHSVYVSSFGAQTPRLISVSADKWR</sequence>
<dbReference type="PATRIC" id="fig|1555112.3.peg.378"/>
<name>A0A0K2SGR5_LIMPI</name>
<dbReference type="AlphaFoldDB" id="A0A0K2SGR5"/>
<dbReference type="KEGG" id="lpil:LIP_0360"/>